<organism evidence="2 3">
    <name type="scientific">Thermoproteota archaeon</name>
    <dbReference type="NCBI Taxonomy" id="2056631"/>
    <lineage>
        <taxon>Archaea</taxon>
        <taxon>Thermoproteota</taxon>
    </lineage>
</organism>
<protein>
    <submittedName>
        <fullName evidence="2">Uncharacterized protein</fullName>
    </submittedName>
</protein>
<comment type="caution">
    <text evidence="2">The sequence shown here is derived from an EMBL/GenBank/DDBJ whole genome shotgun (WGS) entry which is preliminary data.</text>
</comment>
<feature type="region of interest" description="Disordered" evidence="1">
    <location>
        <begin position="1"/>
        <end position="122"/>
    </location>
</feature>
<feature type="compositionally biased region" description="Basic and acidic residues" evidence="1">
    <location>
        <begin position="1"/>
        <end position="39"/>
    </location>
</feature>
<dbReference type="AlphaFoldDB" id="A0A497EKJ1"/>
<proteinExistence type="predicted"/>
<accession>A0A497EKJ1</accession>
<name>A0A497EKJ1_9CREN</name>
<gene>
    <name evidence="2" type="ORF">DRJ31_10335</name>
</gene>
<evidence type="ECO:0000313" key="2">
    <source>
        <dbReference type="EMBL" id="RLE46162.1"/>
    </source>
</evidence>
<sequence length="122" mass="14563">MPKDEQKSDGRSYKPKRGHEEYQDDLYREGIPRNTRPIDDYMGTNDYDEYGESEYPAEARWEGEHQKQVDWDTPKRGKSRREHREQVAPRKETVYRERRRTSEGSAVEKGDPRVSEMLRSVV</sequence>
<feature type="compositionally biased region" description="Basic and acidic residues" evidence="1">
    <location>
        <begin position="57"/>
        <end position="75"/>
    </location>
</feature>
<dbReference type="Proteomes" id="UP000278475">
    <property type="component" value="Unassembled WGS sequence"/>
</dbReference>
<reference evidence="2 3" key="1">
    <citation type="submission" date="2018-06" db="EMBL/GenBank/DDBJ databases">
        <title>Extensive metabolic versatility and redundancy in microbially diverse, dynamic hydrothermal sediments.</title>
        <authorList>
            <person name="Dombrowski N."/>
            <person name="Teske A."/>
            <person name="Baker B.J."/>
        </authorList>
    </citation>
    <scope>NUCLEOTIDE SEQUENCE [LARGE SCALE GENOMIC DNA]</scope>
    <source>
        <strain evidence="2">B66_G16</strain>
    </source>
</reference>
<dbReference type="EMBL" id="QMQV01000203">
    <property type="protein sequence ID" value="RLE46162.1"/>
    <property type="molecule type" value="Genomic_DNA"/>
</dbReference>
<evidence type="ECO:0000256" key="1">
    <source>
        <dbReference type="SAM" id="MobiDB-lite"/>
    </source>
</evidence>
<evidence type="ECO:0000313" key="3">
    <source>
        <dbReference type="Proteomes" id="UP000278475"/>
    </source>
</evidence>
<feature type="compositionally biased region" description="Basic and acidic residues" evidence="1">
    <location>
        <begin position="82"/>
        <end position="116"/>
    </location>
</feature>